<dbReference type="PANTHER" id="PTHR33966:SF1">
    <property type="entry name" value="PROTEIN ODR-4 HOMOLOG"/>
    <property type="match status" value="1"/>
</dbReference>
<sequence>MSRVVVAHRNLENYVRKLSKEEQFAFGVVVGQSGIHDKDYVVHLARTPFHEEEETADGEPVKKPESDTKQIDNQLLVNHALSVTRMIPGSFSVLGIFVTSENNVVETNDFPKTAKVVLRQVYEVLTENKQLCGFPTDSSELLFLSYCSSNSSFVCKSLDVKDSSASLKDVDWKFIDKPLIWQKFEANYELDEVFPLIKDEDKINVEENFYNSLGAIGDQITQSIIFIQNENVDESQTVEAYVKDRNSKKEETNSIAASVYLPAIISPTDSSTIGKFEGTVRYTGMVCSRIWVHPKSTLKLVQDFIRRDILRSLASRIQMFVDDQHESAAMATDDITVNEPPRRVFIDVPDSRGIQFSEYIFRGETSEIVIDQAKEILDIEVDSNQIYTDIEALPEFDEDISIFSPTPSTNNVKPQETDVNKTMYMVGIGVALLILILSVVLHLIFR</sequence>
<accession>A0A0K8TQR3</accession>
<dbReference type="GO" id="GO:0016020">
    <property type="term" value="C:membrane"/>
    <property type="evidence" value="ECO:0007669"/>
    <property type="project" value="UniProtKB-SubCell"/>
</dbReference>
<dbReference type="GO" id="GO:0008104">
    <property type="term" value="P:intracellular protein localization"/>
    <property type="evidence" value="ECO:0007669"/>
    <property type="project" value="TreeGrafter"/>
</dbReference>
<dbReference type="InterPro" id="IPR029454">
    <property type="entry name" value="ODR-4-like"/>
</dbReference>
<keyword evidence="4 7" id="KW-1133">Transmembrane helix</keyword>
<evidence type="ECO:0000256" key="2">
    <source>
        <dbReference type="ARBA" id="ARBA00010131"/>
    </source>
</evidence>
<protein>
    <submittedName>
        <fullName evidence="8">Putative conserved plasma membrane protein</fullName>
    </submittedName>
</protein>
<dbReference type="PANTHER" id="PTHR33966">
    <property type="entry name" value="PROTEIN ODR-4 HOMOLOG"/>
    <property type="match status" value="1"/>
</dbReference>
<evidence type="ECO:0000256" key="3">
    <source>
        <dbReference type="ARBA" id="ARBA00022692"/>
    </source>
</evidence>
<dbReference type="GO" id="GO:0012505">
    <property type="term" value="C:endomembrane system"/>
    <property type="evidence" value="ECO:0007669"/>
    <property type="project" value="TreeGrafter"/>
</dbReference>
<reference evidence="8" key="1">
    <citation type="journal article" date="2015" name="Insect Biochem. Mol. Biol.">
        <title>An insight into the sialome of the horse fly, Tabanus bromius.</title>
        <authorList>
            <person name="Ribeiro J.M."/>
            <person name="Kazimirova M."/>
            <person name="Takac P."/>
            <person name="Andersen J.F."/>
            <person name="Francischetti I.M."/>
        </authorList>
    </citation>
    <scope>NUCLEOTIDE SEQUENCE</scope>
</reference>
<comment type="similarity">
    <text evidence="2">Belongs to the ODR-4 family.</text>
</comment>
<dbReference type="EMBL" id="GDAI01001102">
    <property type="protein sequence ID" value="JAI16501.1"/>
    <property type="molecule type" value="mRNA"/>
</dbReference>
<name>A0A0K8TQR3_TABBR</name>
<evidence type="ECO:0000256" key="7">
    <source>
        <dbReference type="SAM" id="Phobius"/>
    </source>
</evidence>
<organism evidence="8">
    <name type="scientific">Tabanus bromius</name>
    <name type="common">Band-eyed brown horse fly</name>
    <dbReference type="NCBI Taxonomy" id="304241"/>
    <lineage>
        <taxon>Eukaryota</taxon>
        <taxon>Metazoa</taxon>
        <taxon>Ecdysozoa</taxon>
        <taxon>Arthropoda</taxon>
        <taxon>Hexapoda</taxon>
        <taxon>Insecta</taxon>
        <taxon>Pterygota</taxon>
        <taxon>Neoptera</taxon>
        <taxon>Endopterygota</taxon>
        <taxon>Diptera</taxon>
        <taxon>Brachycera</taxon>
        <taxon>Tabanomorpha</taxon>
        <taxon>Tabanoidea</taxon>
        <taxon>Tabanidae</taxon>
        <taxon>Tabanus</taxon>
    </lineage>
</organism>
<evidence type="ECO:0000256" key="5">
    <source>
        <dbReference type="ARBA" id="ARBA00023136"/>
    </source>
</evidence>
<evidence type="ECO:0000256" key="4">
    <source>
        <dbReference type="ARBA" id="ARBA00022989"/>
    </source>
</evidence>
<feature type="compositionally biased region" description="Basic and acidic residues" evidence="6">
    <location>
        <begin position="59"/>
        <end position="68"/>
    </location>
</feature>
<comment type="subcellular location">
    <subcellularLocation>
        <location evidence="1">Membrane</location>
    </subcellularLocation>
</comment>
<evidence type="ECO:0000313" key="8">
    <source>
        <dbReference type="EMBL" id="JAI16501.1"/>
    </source>
</evidence>
<evidence type="ECO:0000256" key="6">
    <source>
        <dbReference type="SAM" id="MobiDB-lite"/>
    </source>
</evidence>
<keyword evidence="5 7" id="KW-0472">Membrane</keyword>
<dbReference type="AlphaFoldDB" id="A0A0K8TQR3"/>
<evidence type="ECO:0000256" key="1">
    <source>
        <dbReference type="ARBA" id="ARBA00004370"/>
    </source>
</evidence>
<dbReference type="Pfam" id="PF14778">
    <property type="entry name" value="ODR4-like"/>
    <property type="match status" value="1"/>
</dbReference>
<feature type="transmembrane region" description="Helical" evidence="7">
    <location>
        <begin position="423"/>
        <end position="445"/>
    </location>
</feature>
<proteinExistence type="evidence at transcript level"/>
<keyword evidence="3 7" id="KW-0812">Transmembrane</keyword>
<feature type="region of interest" description="Disordered" evidence="6">
    <location>
        <begin position="49"/>
        <end position="68"/>
    </location>
</feature>